<sequence>MLSVASKYNLRYAPPLLTEEGQRSLPAWYHPGKRGTTNTRDNGTIPQCLRDVHGVFTVGQLEALVSDFPHPPEFHEPPQEEVDTLEPGCQCTQCDLLRQKGCKDPVVCLERAVHELSLLGEKWHPNADAPTINDLVHRFKEVTATLVLSETEKVFDPVLSAYASREGGFRIF</sequence>
<comment type="caution">
    <text evidence="1">The sequence shown here is derived from an EMBL/GenBank/DDBJ whole genome shotgun (WGS) entry which is preliminary data.</text>
</comment>
<evidence type="ECO:0000313" key="1">
    <source>
        <dbReference type="EMBL" id="KAF6747931.1"/>
    </source>
</evidence>
<dbReference type="Proteomes" id="UP000521943">
    <property type="component" value="Unassembled WGS sequence"/>
</dbReference>
<organism evidence="1 2">
    <name type="scientific">Ephemerocybe angulata</name>
    <dbReference type="NCBI Taxonomy" id="980116"/>
    <lineage>
        <taxon>Eukaryota</taxon>
        <taxon>Fungi</taxon>
        <taxon>Dikarya</taxon>
        <taxon>Basidiomycota</taxon>
        <taxon>Agaricomycotina</taxon>
        <taxon>Agaricomycetes</taxon>
        <taxon>Agaricomycetidae</taxon>
        <taxon>Agaricales</taxon>
        <taxon>Agaricineae</taxon>
        <taxon>Psathyrellaceae</taxon>
        <taxon>Ephemerocybe</taxon>
    </lineage>
</organism>
<accession>A0A8H6HLJ4</accession>
<gene>
    <name evidence="1" type="ORF">DFP72DRAFT_775337</name>
</gene>
<dbReference type="EMBL" id="JACGCI010000076">
    <property type="protein sequence ID" value="KAF6747931.1"/>
    <property type="molecule type" value="Genomic_DNA"/>
</dbReference>
<name>A0A8H6HLJ4_9AGAR</name>
<feature type="non-terminal residue" evidence="1">
    <location>
        <position position="172"/>
    </location>
</feature>
<protein>
    <submittedName>
        <fullName evidence="1">Uncharacterized protein</fullName>
    </submittedName>
</protein>
<proteinExistence type="predicted"/>
<dbReference type="AlphaFoldDB" id="A0A8H6HLJ4"/>
<keyword evidence="2" id="KW-1185">Reference proteome</keyword>
<dbReference type="OrthoDB" id="3253907at2759"/>
<reference evidence="1 2" key="1">
    <citation type="submission" date="2020-07" db="EMBL/GenBank/DDBJ databases">
        <title>Comparative genomics of pyrophilous fungi reveals a link between fire events and developmental genes.</title>
        <authorList>
            <consortium name="DOE Joint Genome Institute"/>
            <person name="Steindorff A.S."/>
            <person name="Carver A."/>
            <person name="Calhoun S."/>
            <person name="Stillman K."/>
            <person name="Liu H."/>
            <person name="Lipzen A."/>
            <person name="Pangilinan J."/>
            <person name="Labutti K."/>
            <person name="Bruns T.D."/>
            <person name="Grigoriev I.V."/>
        </authorList>
    </citation>
    <scope>NUCLEOTIDE SEQUENCE [LARGE SCALE GENOMIC DNA]</scope>
    <source>
        <strain evidence="1 2">CBS 144469</strain>
    </source>
</reference>
<evidence type="ECO:0000313" key="2">
    <source>
        <dbReference type="Proteomes" id="UP000521943"/>
    </source>
</evidence>